<feature type="domain" description="NAD-dependent epimerase/dehydratase" evidence="11">
    <location>
        <begin position="8"/>
        <end position="231"/>
    </location>
</feature>
<dbReference type="InterPro" id="IPR012932">
    <property type="entry name" value="VKOR"/>
</dbReference>
<evidence type="ECO:0000256" key="1">
    <source>
        <dbReference type="ARBA" id="ARBA00004141"/>
    </source>
</evidence>
<keyword evidence="5 10" id="KW-1133">Transmembrane helix</keyword>
<feature type="transmembrane region" description="Helical" evidence="10">
    <location>
        <begin position="653"/>
        <end position="675"/>
    </location>
</feature>
<evidence type="ECO:0000256" key="5">
    <source>
        <dbReference type="ARBA" id="ARBA00022989"/>
    </source>
</evidence>
<sequence length="846" mass="93957">MAGEKEIVVVTGSSGFIGSAVIEKLARRFTLVGFDRETSPHPPAAAECICIDLTSDDSVEAALKRLRTGYGNRIASVIHLAAYFDLTGEANPKYEQVTVRGTERLLRGLQKFEVEQFVFASTMLVHAPGRKGEPIDEDWPLDPKLPYRESKIRTEALIREQRKSIPTVMIRPSGVYDDMCHSAFLSRQIARIYERQLVSHVYPGDLDAGQPFLHLDDLTDALLAIVQRRKDLPPKLPLLLGETETLSFDEIQREVARLIHDEDWETRAIPKALARTGAWVEGEILDEDPFIKPWMVDISDDHYELDISRARSLVGWEPKHSLRDTLPEMIEALKADPVGWYKANKLNSARVAAVAAEGKPEKKGERSEKHHAIMREHMESMRQMHFDMQWVHFLNILLGFWLATSPFVFGTFGEDTFSAAVMGMTEDRGLWEPSLRNNLTAWSDLISGLLIMGFGALSLSPLFSWAQWANTAVGVWLLFAPLIFWTPSAAVYANDTFVGALVIAFAILVPMMPGMSMEGMMDSSDMPPGWTYSPSTYLQRLPIIALGAIGFVISRVLAAYQLGHIDGVWEPFFAGDAIRNGTEFIITSDVSKAWPVADGGLGATTYMFEVLMGLMGGRARWRTMPWMVLLFGFVVVPLGVVSIYFIIIQPIVIGTYCTLCLLAALAMLIMIPYSLDELVAMGQFLVQNTRRGRPFWRSFFMGDALPGSGKDEKRPGFDVPSRQLACDAARGVTIPWTLVVSAVLGVWLMFSRLVFGTEPPMADSDHLVGALILTVAVIAMAEVARPLRFINIAFGFWLIGAPWFLLGISGIATANSVVVGLFVIGLSLPRGARSAEHYGGWDRYIF</sequence>
<keyword evidence="7 10" id="KW-0472">Membrane</keyword>
<dbReference type="InterPro" id="IPR038354">
    <property type="entry name" value="VKOR_sf"/>
</dbReference>
<feature type="transmembrane region" description="Helical" evidence="10">
    <location>
        <begin position="390"/>
        <end position="412"/>
    </location>
</feature>
<dbReference type="Pfam" id="PF07884">
    <property type="entry name" value="VKOR"/>
    <property type="match status" value="1"/>
</dbReference>
<comment type="similarity">
    <text evidence="2">Belongs to the VKOR family.</text>
</comment>
<dbReference type="AlphaFoldDB" id="A0A1L3SZU4"/>
<keyword evidence="9" id="KW-0676">Redox-active center</keyword>
<evidence type="ECO:0000256" key="7">
    <source>
        <dbReference type="ARBA" id="ARBA00023136"/>
    </source>
</evidence>
<dbReference type="CDD" id="cd12919">
    <property type="entry name" value="VKOR_2"/>
    <property type="match status" value="1"/>
</dbReference>
<evidence type="ECO:0000259" key="13">
    <source>
        <dbReference type="Pfam" id="PF07884"/>
    </source>
</evidence>
<evidence type="ECO:0000256" key="4">
    <source>
        <dbReference type="ARBA" id="ARBA00022719"/>
    </source>
</evidence>
<evidence type="ECO:0000256" key="10">
    <source>
        <dbReference type="SAM" id="Phobius"/>
    </source>
</evidence>
<dbReference type="PANTHER" id="PTHR43245">
    <property type="entry name" value="BIFUNCTIONAL POLYMYXIN RESISTANCE PROTEIN ARNA"/>
    <property type="match status" value="1"/>
</dbReference>
<keyword evidence="15" id="KW-1185">Reference proteome</keyword>
<dbReference type="RefSeq" id="WP_072608379.1">
    <property type="nucleotide sequence ID" value="NZ_CP018172.1"/>
</dbReference>
<evidence type="ECO:0000313" key="14">
    <source>
        <dbReference type="EMBL" id="APH74926.1"/>
    </source>
</evidence>
<dbReference type="GO" id="GO:0016491">
    <property type="term" value="F:oxidoreductase activity"/>
    <property type="evidence" value="ECO:0007669"/>
    <property type="project" value="UniProtKB-KW"/>
</dbReference>
<reference evidence="14 15" key="1">
    <citation type="submission" date="2016-11" db="EMBL/GenBank/DDBJ databases">
        <title>Mesorhizobium oceanicum sp. nov., isolated from deep seawater in South China Sea.</title>
        <authorList>
            <person name="Fu G.-Y."/>
        </authorList>
    </citation>
    <scope>NUCLEOTIDE SEQUENCE [LARGE SCALE GENOMIC DNA]</scope>
    <source>
        <strain evidence="14 15">B7</strain>
        <plasmid evidence="15">Plasmid unnamed1</plasmid>
    </source>
</reference>
<protein>
    <submittedName>
        <fullName evidence="14">DNA polymerase III subunit epsilon</fullName>
    </submittedName>
</protein>
<dbReference type="GO" id="GO:0016020">
    <property type="term" value="C:membrane"/>
    <property type="evidence" value="ECO:0007669"/>
    <property type="project" value="UniProtKB-SubCell"/>
</dbReference>
<gene>
    <name evidence="14" type="ORF">BSQ44_25915</name>
</gene>
<feature type="transmembrane region" description="Helical" evidence="10">
    <location>
        <begin position="497"/>
        <end position="517"/>
    </location>
</feature>
<geneLocation type="plasmid" evidence="14">
    <name>unnamed1</name>
</geneLocation>
<keyword evidence="3 10" id="KW-0812">Transmembrane</keyword>
<evidence type="ECO:0000256" key="3">
    <source>
        <dbReference type="ARBA" id="ARBA00022692"/>
    </source>
</evidence>
<keyword evidence="8" id="KW-1015">Disulfide bond</keyword>
<comment type="subcellular location">
    <subcellularLocation>
        <location evidence="1">Membrane</location>
        <topology evidence="1">Multi-pass membrane protein</topology>
    </subcellularLocation>
</comment>
<feature type="transmembrane region" description="Helical" evidence="10">
    <location>
        <begin position="796"/>
        <end position="824"/>
    </location>
</feature>
<dbReference type="EMBL" id="CP018172">
    <property type="protein sequence ID" value="APH74926.1"/>
    <property type="molecule type" value="Genomic_DNA"/>
</dbReference>
<dbReference type="Pfam" id="PF01370">
    <property type="entry name" value="Epimerase"/>
    <property type="match status" value="1"/>
</dbReference>
<evidence type="ECO:0000259" key="11">
    <source>
        <dbReference type="Pfam" id="PF01370"/>
    </source>
</evidence>
<feature type="domain" description="Vitamin K epoxide reductase" evidence="13">
    <location>
        <begin position="542"/>
        <end position="674"/>
    </location>
</feature>
<proteinExistence type="inferred from homology"/>
<dbReference type="KEGG" id="meso:BSQ44_25915"/>
<evidence type="ECO:0000259" key="12">
    <source>
        <dbReference type="Pfam" id="PF03779"/>
    </source>
</evidence>
<evidence type="ECO:0000313" key="15">
    <source>
        <dbReference type="Proteomes" id="UP000182840"/>
    </source>
</evidence>
<dbReference type="Pfam" id="PF03779">
    <property type="entry name" value="SPW"/>
    <property type="match status" value="2"/>
</dbReference>
<dbReference type="Gene3D" id="1.20.1440.130">
    <property type="entry name" value="VKOR domain"/>
    <property type="match status" value="1"/>
</dbReference>
<dbReference type="GO" id="GO:0048038">
    <property type="term" value="F:quinone binding"/>
    <property type="evidence" value="ECO:0007669"/>
    <property type="project" value="UniProtKB-KW"/>
</dbReference>
<keyword evidence="14" id="KW-0614">Plasmid</keyword>
<evidence type="ECO:0000256" key="6">
    <source>
        <dbReference type="ARBA" id="ARBA00023002"/>
    </source>
</evidence>
<feature type="transmembrane region" description="Helical" evidence="10">
    <location>
        <begin position="439"/>
        <end position="459"/>
    </location>
</feature>
<feature type="transmembrane region" description="Helical" evidence="10">
    <location>
        <begin position="465"/>
        <end position="485"/>
    </location>
</feature>
<accession>A0A1L3SZU4</accession>
<dbReference type="OrthoDB" id="9814124at2"/>
<feature type="transmembrane region" description="Helical" evidence="10">
    <location>
        <begin position="767"/>
        <end position="784"/>
    </location>
</feature>
<feature type="transmembrane region" description="Helical" evidence="10">
    <location>
        <begin position="626"/>
        <end position="647"/>
    </location>
</feature>
<keyword evidence="4" id="KW-0874">Quinone</keyword>
<dbReference type="InterPro" id="IPR050177">
    <property type="entry name" value="Lipid_A_modif_metabolic_enz"/>
</dbReference>
<feature type="transmembrane region" description="Helical" evidence="10">
    <location>
        <begin position="537"/>
        <end position="558"/>
    </location>
</feature>
<dbReference type="SUPFAM" id="SSF51735">
    <property type="entry name" value="NAD(P)-binding Rossmann-fold domains"/>
    <property type="match status" value="1"/>
</dbReference>
<keyword evidence="6" id="KW-0560">Oxidoreductase</keyword>
<dbReference type="Gene3D" id="3.40.50.720">
    <property type="entry name" value="NAD(P)-binding Rossmann-like Domain"/>
    <property type="match status" value="1"/>
</dbReference>
<name>A0A1L3SZU4_9HYPH</name>
<evidence type="ECO:0000256" key="8">
    <source>
        <dbReference type="ARBA" id="ARBA00023157"/>
    </source>
</evidence>
<dbReference type="Proteomes" id="UP000182840">
    <property type="component" value="Plasmid unnamed1"/>
</dbReference>
<dbReference type="InterPro" id="IPR036291">
    <property type="entry name" value="NAD(P)-bd_dom_sf"/>
</dbReference>
<feature type="transmembrane region" description="Helical" evidence="10">
    <location>
        <begin position="732"/>
        <end position="755"/>
    </location>
</feature>
<evidence type="ECO:0000256" key="2">
    <source>
        <dbReference type="ARBA" id="ARBA00006214"/>
    </source>
</evidence>
<organism evidence="14 15">
    <name type="scientific">Aquibium oceanicum</name>
    <dbReference type="NCBI Taxonomy" id="1670800"/>
    <lineage>
        <taxon>Bacteria</taxon>
        <taxon>Pseudomonadati</taxon>
        <taxon>Pseudomonadota</taxon>
        <taxon>Alphaproteobacteria</taxon>
        <taxon>Hyphomicrobiales</taxon>
        <taxon>Phyllobacteriaceae</taxon>
        <taxon>Aquibium</taxon>
    </lineage>
</organism>
<dbReference type="InterPro" id="IPR005530">
    <property type="entry name" value="SPW"/>
</dbReference>
<evidence type="ECO:0000256" key="9">
    <source>
        <dbReference type="ARBA" id="ARBA00023284"/>
    </source>
</evidence>
<dbReference type="InterPro" id="IPR001509">
    <property type="entry name" value="Epimerase_deHydtase"/>
</dbReference>
<feature type="domain" description="SPW repeat-containing integral membrane" evidence="12">
    <location>
        <begin position="440"/>
        <end position="506"/>
    </location>
</feature>
<feature type="domain" description="SPW repeat-containing integral membrane" evidence="12">
    <location>
        <begin position="736"/>
        <end position="828"/>
    </location>
</feature>